<evidence type="ECO:0000313" key="1">
    <source>
        <dbReference type="EMBL" id="XFO73198.1"/>
    </source>
</evidence>
<dbReference type="Proteomes" id="UP000216052">
    <property type="component" value="Chromosome"/>
</dbReference>
<proteinExistence type="predicted"/>
<organism evidence="1 2">
    <name type="scientific">Sporomusa acidovorans (strain ATCC 49682 / DSM 3132 / Mol)</name>
    <dbReference type="NCBI Taxonomy" id="1123286"/>
    <lineage>
        <taxon>Bacteria</taxon>
        <taxon>Bacillati</taxon>
        <taxon>Bacillota</taxon>
        <taxon>Negativicutes</taxon>
        <taxon>Selenomonadales</taxon>
        <taxon>Sporomusaceae</taxon>
        <taxon>Sporomusa</taxon>
    </lineage>
</organism>
<reference evidence="1" key="1">
    <citation type="submission" date="2024-05" db="EMBL/GenBank/DDBJ databases">
        <title>Isolation and characterization of Sporomusa carbonis sp. nov., a carboxydotrophic hydrogenogen in the genus of Sporomusa isolated from a charcoal burning pile.</title>
        <authorList>
            <person name="Boeer T."/>
            <person name="Rosenbaum F."/>
            <person name="Eysell L."/>
            <person name="Mueller V."/>
            <person name="Daniel R."/>
            <person name="Poehlein A."/>
        </authorList>
    </citation>
    <scope>NUCLEOTIDE SEQUENCE [LARGE SCALE GENOMIC DNA]</scope>
    <source>
        <strain evidence="1">DSM 3132</strain>
    </source>
</reference>
<dbReference type="RefSeq" id="WP_281241507.1">
    <property type="nucleotide sequence ID" value="NZ_CP155571.1"/>
</dbReference>
<keyword evidence="2" id="KW-1185">Reference proteome</keyword>
<dbReference type="EMBL" id="CP155571">
    <property type="protein sequence ID" value="XFO73198.1"/>
    <property type="molecule type" value="Genomic_DNA"/>
</dbReference>
<sequence>MSADTINFAALSAEELDTIKKFEREFATKHGNTIFLLAFNQDK</sequence>
<gene>
    <name evidence="1" type="ORF">SPACI_032720</name>
</gene>
<evidence type="ECO:0000313" key="2">
    <source>
        <dbReference type="Proteomes" id="UP000216052"/>
    </source>
</evidence>
<accession>A0ABZ3J581</accession>
<protein>
    <submittedName>
        <fullName evidence="1">Uncharacterized protein</fullName>
    </submittedName>
</protein>
<name>A0ABZ3J581_SPOA4</name>